<gene>
    <name evidence="1" type="ORF">L3Q82_025004</name>
</gene>
<evidence type="ECO:0000313" key="1">
    <source>
        <dbReference type="EMBL" id="KAI3370230.1"/>
    </source>
</evidence>
<accession>A0ACB8WR37</accession>
<dbReference type="EMBL" id="CM041537">
    <property type="protein sequence ID" value="KAI3370230.1"/>
    <property type="molecule type" value="Genomic_DNA"/>
</dbReference>
<name>A0ACB8WR37_9TELE</name>
<sequence length="1261" mass="136649">MNVFMFQQVSAQVKFASLVFSAFCNILFKLSELHLNLFVSYYTLSFMHVISLFQSPLVQAIFSRNTEEVTFLLNHNEDVNSLDQEQSTPLHAAAYLGDVHIMDLLITSGANVNAKDQGLLTPLHRAAASRNERAVELLLKHGAEVNTRDKFWHTPLHMAAGKWATGCTSALIPHVCSLDVTDRSGRTPLHHAAYSGHEEMVNLFLSKGANVSAKDKKERQASHWAAYLGHVDVLKLLVSHGADMMCKDKRGYTPLHAAAASGQLDVVKYLLRLVVEADEPNIFGNTALHMACHTGQDAVATELVNCGANINQPNHNGSTPLHLAAASSSGVLCLELLINNGADINVQNKEGKSPLHMAAMNGRFTGSQILIQNGGEIDCVDMYGNTPLHVAARYGQELLISTLLTNGADKDRQGIHGMLPLHLAALYGFPDCCRKLLSNGQFYIMPSQTPLVGCDMNIPDDHGRTCLHAAASGGSVECLNLLLNSAADLDAKDHLGRSPLHYAAANGNSQCTVSLVRAGAEVNELDLTGCSPLHYAAASHTFSGGETNSEPHYSEEKGQEASLCLDYLLENGANPTLKNSKGYSAVHYAAAYGNKQHLELLLEISFNCLEEVESNIPVSPLHLAAYYGHCGALRLLAETLVSLDVRDVEGRTALHLAAQRGFAPCVEVLLKHQACYTLKEHKRKWTALHAAAAEGQIDCLLLLVNGEQSADIIDSPDTQGRTALMLAALGRHTDCVHILLEKGAKADAADKKGFTALHRAAMLGSEDCVSALLEHGASALCRDSQGRTPLHLAASLGHTELLRSLLKAAVKADPLDSMLDYRGYTPIHWAAYHDLKNNHLSICFLSGGREGCLHILLENKLFSTQEGNLFTPLHCALVNGHDVAAGLLVKTFSPQIVNVSDTKGRTPLHAAAHSGSVAGLQLVLAQGAEVNAVDHCGCSALMVAADCGQTMAVEFLLHKAKPDLTLVDVNNNTALHLACSKRVKYERGHEMCALLILGEIGDSSLINATNSALQMPLHIAARKGLATVVQVLLSRGAAVMAVDEEGHTPALACAPNKNVADCLALILSTMKPFPPREAGTGTASHFNPILKNCVIAATCGSSGNLYMNKLKRRFNRLIQKRIEAIRSEAEAACLQLLYGLTGNSSRDDTIERLPETENRETQTLSDWEDVEDSRKLFLQEKEALKAEKESLQQEVTVLMERERQMAQHNEALQREVQRLQALLQTEGERQLSGAEVAVREELQEEEAGPSHRPLVENLREE</sequence>
<keyword evidence="2" id="KW-1185">Reference proteome</keyword>
<feature type="non-terminal residue" evidence="1">
    <location>
        <position position="1261"/>
    </location>
</feature>
<evidence type="ECO:0000313" key="2">
    <source>
        <dbReference type="Proteomes" id="UP000831701"/>
    </source>
</evidence>
<dbReference type="Proteomes" id="UP000831701">
    <property type="component" value="Chromosome 7"/>
</dbReference>
<protein>
    <submittedName>
        <fullName evidence="1">Uncharacterized protein</fullName>
    </submittedName>
</protein>
<proteinExistence type="predicted"/>
<reference evidence="1" key="1">
    <citation type="submission" date="2022-04" db="EMBL/GenBank/DDBJ databases">
        <title>Jade perch genome.</title>
        <authorList>
            <person name="Chao B."/>
        </authorList>
    </citation>
    <scope>NUCLEOTIDE SEQUENCE</scope>
    <source>
        <strain evidence="1">CB-2022</strain>
    </source>
</reference>
<organism evidence="1 2">
    <name type="scientific">Scortum barcoo</name>
    <name type="common">barcoo grunter</name>
    <dbReference type="NCBI Taxonomy" id="214431"/>
    <lineage>
        <taxon>Eukaryota</taxon>
        <taxon>Metazoa</taxon>
        <taxon>Chordata</taxon>
        <taxon>Craniata</taxon>
        <taxon>Vertebrata</taxon>
        <taxon>Euteleostomi</taxon>
        <taxon>Actinopterygii</taxon>
        <taxon>Neopterygii</taxon>
        <taxon>Teleostei</taxon>
        <taxon>Neoteleostei</taxon>
        <taxon>Acanthomorphata</taxon>
        <taxon>Eupercaria</taxon>
        <taxon>Centrarchiformes</taxon>
        <taxon>Terapontoidei</taxon>
        <taxon>Terapontidae</taxon>
        <taxon>Scortum</taxon>
    </lineage>
</organism>
<comment type="caution">
    <text evidence="1">The sequence shown here is derived from an EMBL/GenBank/DDBJ whole genome shotgun (WGS) entry which is preliminary data.</text>
</comment>